<dbReference type="NCBIfam" id="TIGR00689">
    <property type="entry name" value="rpiB_lacA_lacB"/>
    <property type="match status" value="1"/>
</dbReference>
<dbReference type="GO" id="GO:0005975">
    <property type="term" value="P:carbohydrate metabolic process"/>
    <property type="evidence" value="ECO:0007669"/>
    <property type="project" value="InterPro"/>
</dbReference>
<dbReference type="InterPro" id="IPR003500">
    <property type="entry name" value="RpiB_LacA_LacB"/>
</dbReference>
<dbReference type="PIRSF" id="PIRSF005384">
    <property type="entry name" value="RpiB_LacA_B"/>
    <property type="match status" value="1"/>
</dbReference>
<accession>A0A412B013</accession>
<dbReference type="AlphaFoldDB" id="A0A412B013"/>
<name>A0A412B013_9FIRM</name>
<dbReference type="InterPro" id="IPR036569">
    <property type="entry name" value="RpiB_LacA_LacB_sf"/>
</dbReference>
<dbReference type="EMBL" id="QRTC01000005">
    <property type="protein sequence ID" value="RGQ43688.1"/>
    <property type="molecule type" value="Genomic_DNA"/>
</dbReference>
<evidence type="ECO:0000313" key="3">
    <source>
        <dbReference type="Proteomes" id="UP000284751"/>
    </source>
</evidence>
<dbReference type="Proteomes" id="UP000284751">
    <property type="component" value="Unassembled WGS sequence"/>
</dbReference>
<dbReference type="Gene3D" id="3.40.1400.10">
    <property type="entry name" value="Sugar-phosphate isomerase, RpiB/LacA/LacB"/>
    <property type="match status" value="1"/>
</dbReference>
<dbReference type="Pfam" id="PF02502">
    <property type="entry name" value="LacAB_rpiB"/>
    <property type="match status" value="1"/>
</dbReference>
<dbReference type="PANTHER" id="PTHR30345">
    <property type="entry name" value="RIBOSE-5-PHOSPHATE ISOMERASE B"/>
    <property type="match status" value="1"/>
</dbReference>
<keyword evidence="2" id="KW-0413">Isomerase</keyword>
<dbReference type="SUPFAM" id="SSF89623">
    <property type="entry name" value="Ribose/Galactose isomerase RpiB/AlsB"/>
    <property type="match status" value="1"/>
</dbReference>
<dbReference type="GO" id="GO:0016861">
    <property type="term" value="F:intramolecular oxidoreductase activity, interconverting aldoses and ketoses"/>
    <property type="evidence" value="ECO:0007669"/>
    <property type="project" value="UniProtKB-ARBA"/>
</dbReference>
<dbReference type="PANTHER" id="PTHR30345:SF0">
    <property type="entry name" value="DNA DAMAGE-REPAIR_TOLERATION PROTEIN DRT102"/>
    <property type="match status" value="1"/>
</dbReference>
<organism evidence="2 3">
    <name type="scientific">[Clostridium] leptum</name>
    <dbReference type="NCBI Taxonomy" id="1535"/>
    <lineage>
        <taxon>Bacteria</taxon>
        <taxon>Bacillati</taxon>
        <taxon>Bacillota</taxon>
        <taxon>Clostridia</taxon>
        <taxon>Eubacteriales</taxon>
        <taxon>Oscillospiraceae</taxon>
        <taxon>Oscillospiraceae incertae sedis</taxon>
    </lineage>
</organism>
<comment type="similarity">
    <text evidence="1">Belongs to the LacAB/RpiB family.</text>
</comment>
<sequence>MDKRIIIGADDCGFTLKEAVKEHLLKNGYDVTDVGTLSLDEPVMYYEVGRRVAKEVADKKFERGLLFCGTGMGVNLVANKFPGVYCGLCESVFAAKKCRIINNCNVLAMGGFIVGPKMGIEMVEAFLNTDFSYGFDLATPESLQNAVKEIDQISADVLKEYSK</sequence>
<proteinExistence type="inferred from homology"/>
<protein>
    <submittedName>
        <fullName evidence="2">RpiB/LacA/LacB family sugar-phosphate isomerase</fullName>
    </submittedName>
</protein>
<comment type="caution">
    <text evidence="2">The sequence shown here is derived from an EMBL/GenBank/DDBJ whole genome shotgun (WGS) entry which is preliminary data.</text>
</comment>
<reference evidence="2 3" key="1">
    <citation type="submission" date="2018-08" db="EMBL/GenBank/DDBJ databases">
        <title>A genome reference for cultivated species of the human gut microbiota.</title>
        <authorList>
            <person name="Zou Y."/>
            <person name="Xue W."/>
            <person name="Luo G."/>
        </authorList>
    </citation>
    <scope>NUCLEOTIDE SEQUENCE [LARGE SCALE GENOMIC DNA]</scope>
    <source>
        <strain evidence="2 3">AF28-26</strain>
    </source>
</reference>
<gene>
    <name evidence="2" type="ORF">DWY99_02540</name>
</gene>
<evidence type="ECO:0000256" key="1">
    <source>
        <dbReference type="ARBA" id="ARBA00008754"/>
    </source>
</evidence>
<evidence type="ECO:0000313" key="2">
    <source>
        <dbReference type="EMBL" id="RGQ43688.1"/>
    </source>
</evidence>